<name>A0A1C0B0K1_9BACT</name>
<dbReference type="GO" id="GO:0019843">
    <property type="term" value="F:rRNA binding"/>
    <property type="evidence" value="ECO:0007669"/>
    <property type="project" value="UniProtKB-UniRule"/>
</dbReference>
<dbReference type="Proteomes" id="UP000093159">
    <property type="component" value="Unassembled WGS sequence"/>
</dbReference>
<evidence type="ECO:0000256" key="3">
    <source>
        <dbReference type="ARBA" id="ARBA00022884"/>
    </source>
</evidence>
<evidence type="ECO:0000256" key="7">
    <source>
        <dbReference type="HAMAP-Rule" id="MF_01306"/>
    </source>
</evidence>
<dbReference type="GO" id="GO:0003735">
    <property type="term" value="F:structural constituent of ribosome"/>
    <property type="evidence" value="ECO:0007669"/>
    <property type="project" value="InterPro"/>
</dbReference>
<evidence type="ECO:0000313" key="14">
    <source>
        <dbReference type="Proteomes" id="UP000322644"/>
    </source>
</evidence>
<evidence type="ECO:0000259" key="9">
    <source>
        <dbReference type="SMART" id="SM00363"/>
    </source>
</evidence>
<dbReference type="NCBIfam" id="NF003717">
    <property type="entry name" value="PRK05327.1"/>
    <property type="match status" value="1"/>
</dbReference>
<dbReference type="Pfam" id="PF01479">
    <property type="entry name" value="S4"/>
    <property type="match status" value="1"/>
</dbReference>
<evidence type="ECO:0000256" key="1">
    <source>
        <dbReference type="ARBA" id="ARBA00007465"/>
    </source>
</evidence>
<dbReference type="InterPro" id="IPR002942">
    <property type="entry name" value="S4_RNA-bd"/>
</dbReference>
<dbReference type="InterPro" id="IPR036986">
    <property type="entry name" value="S4_RNA-bd_sf"/>
</dbReference>
<dbReference type="FunFam" id="1.10.1050.10:FF:000001">
    <property type="entry name" value="30S ribosomal protein S4"/>
    <property type="match status" value="1"/>
</dbReference>
<dbReference type="Gene3D" id="1.10.1050.10">
    <property type="entry name" value="Ribosomal Protein S4 Delta 41, Chain A, domain 1"/>
    <property type="match status" value="1"/>
</dbReference>
<dbReference type="GO" id="GO:0015935">
    <property type="term" value="C:small ribosomal subunit"/>
    <property type="evidence" value="ECO:0007669"/>
    <property type="project" value="InterPro"/>
</dbReference>
<gene>
    <name evidence="7 12" type="primary">rpsD</name>
    <name evidence="11" type="ORF">AAX28_00840</name>
    <name evidence="12" type="ORF">APORC_0673</name>
</gene>
<reference evidence="11 13" key="1">
    <citation type="submission" date="2015-05" db="EMBL/GenBank/DDBJ databases">
        <authorList>
            <person name="Rovetto F."/>
            <person name="Cocolin L."/>
            <person name="Illeghems K."/>
            <person name="Van Nieuwerburgh F."/>
            <person name="Houf K."/>
        </authorList>
    </citation>
    <scope>NUCLEOTIDE SEQUENCE [LARGE SCALE GENOMIC DNA]</scope>
    <source>
        <strain evidence="11 13">117434</strain>
    </source>
</reference>
<dbReference type="CDD" id="cd00165">
    <property type="entry name" value="S4"/>
    <property type="match status" value="1"/>
</dbReference>
<organism evidence="12 14">
    <name type="scientific">Arcobacter porcinus</name>
    <dbReference type="NCBI Taxonomy" id="1935204"/>
    <lineage>
        <taxon>Bacteria</taxon>
        <taxon>Pseudomonadati</taxon>
        <taxon>Campylobacterota</taxon>
        <taxon>Epsilonproteobacteria</taxon>
        <taxon>Campylobacterales</taxon>
        <taxon>Arcobacteraceae</taxon>
        <taxon>Arcobacter</taxon>
    </lineage>
</organism>
<accession>A0A1C0B0K1</accession>
<comment type="function">
    <text evidence="7">With S5 and S12 plays an important role in translational accuracy.</text>
</comment>
<feature type="domain" description="Small ribosomal subunit protein uS4 N-terminal" evidence="10">
    <location>
        <begin position="3"/>
        <end position="97"/>
    </location>
</feature>
<dbReference type="PANTHER" id="PTHR11831:SF4">
    <property type="entry name" value="SMALL RIBOSOMAL SUBUNIT PROTEIN US4M"/>
    <property type="match status" value="1"/>
</dbReference>
<evidence type="ECO:0000259" key="10">
    <source>
        <dbReference type="SMART" id="SM01390"/>
    </source>
</evidence>
<feature type="region of interest" description="Disordered" evidence="8">
    <location>
        <begin position="32"/>
        <end position="51"/>
    </location>
</feature>
<protein>
    <recommendedName>
        <fullName evidence="6 7">Small ribosomal subunit protein uS4</fullName>
    </recommendedName>
</protein>
<dbReference type="EMBL" id="CP036246">
    <property type="protein sequence ID" value="QEP40288.1"/>
    <property type="molecule type" value="Genomic_DNA"/>
</dbReference>
<evidence type="ECO:0000256" key="5">
    <source>
        <dbReference type="ARBA" id="ARBA00023274"/>
    </source>
</evidence>
<dbReference type="SMART" id="SM00363">
    <property type="entry name" value="S4"/>
    <property type="match status" value="1"/>
</dbReference>
<dbReference type="PANTHER" id="PTHR11831">
    <property type="entry name" value="30S 40S RIBOSOMAL PROTEIN"/>
    <property type="match status" value="1"/>
</dbReference>
<proteinExistence type="inferred from homology"/>
<dbReference type="Pfam" id="PF00163">
    <property type="entry name" value="Ribosomal_S4"/>
    <property type="match status" value="1"/>
</dbReference>
<keyword evidence="3 7" id="KW-0694">RNA-binding</keyword>
<evidence type="ECO:0000256" key="6">
    <source>
        <dbReference type="ARBA" id="ARBA00035254"/>
    </source>
</evidence>
<evidence type="ECO:0000256" key="2">
    <source>
        <dbReference type="ARBA" id="ARBA00022730"/>
    </source>
</evidence>
<dbReference type="Gene3D" id="3.10.290.10">
    <property type="entry name" value="RNA-binding S4 domain"/>
    <property type="match status" value="1"/>
</dbReference>
<sequence length="208" mass="23999">MARYRGPVEKIERRLEADLGLKGERRLSGKSALEKRPFAPGQHGQRRSKVSEYGLQLREKQKVKFIYGVSERQFSNYFKEAVRREGNTGAVLISLIEQRLDNVVYRMGFATTRAFARQITTHGHVLVDGKKVDIPSYLVKPGQKIEIKEKTKNNPQVQRALELTNQTGMVDWVNVDKDKVFGIFTRIPEREEVVIPVEERLIIELYSK</sequence>
<dbReference type="AlphaFoldDB" id="A0A1C0B0K1"/>
<reference evidence="12 14" key="3">
    <citation type="submission" date="2019-09" db="EMBL/GenBank/DDBJ databases">
        <title>Taxonomic note: a critical rebuttal of the proposed division of the genus Arcobacter into six genera, emended descriptions of Arcobacter anaerophilus and the genus Arcobacter, and an assessment of genus-level boundaries for Epsilonproteobacteria using in silico genomic comparator tools.</title>
        <authorList>
            <person name="On S.L.W."/>
            <person name="Miller W.G."/>
            <person name="Biggs P."/>
            <person name="Cornelius A."/>
            <person name="Vandamme P."/>
        </authorList>
    </citation>
    <scope>NUCLEOTIDE SEQUENCE [LARGE SCALE GENOMIC DNA]</scope>
    <source>
        <strain evidence="12 14">CCUG 56899</strain>
    </source>
</reference>
<dbReference type="InterPro" id="IPR001912">
    <property type="entry name" value="Ribosomal_uS4_N"/>
</dbReference>
<dbReference type="OrthoDB" id="9803672at2"/>
<comment type="subunit">
    <text evidence="7">Part of the 30S ribosomal subunit. Contacts protein S5. The interaction surface between S4 and S5 is involved in control of translational fidelity.</text>
</comment>
<reference evidence="12 14" key="2">
    <citation type="submission" date="2019-09" db="EMBL/GenBank/DDBJ databases">
        <title>Complete genome sequencing of four Arcobacter species reveals a diverse suite of mobile elements.</title>
        <authorList>
            <person name="Miller W.G."/>
            <person name="Yee E."/>
            <person name="Bono J.L."/>
        </authorList>
    </citation>
    <scope>NUCLEOTIDE SEQUENCE [LARGE SCALE GENOMIC DNA]</scope>
    <source>
        <strain evidence="12 14">CCUG 56899</strain>
    </source>
</reference>
<dbReference type="SMART" id="SM01390">
    <property type="entry name" value="Ribosomal_S4"/>
    <property type="match status" value="1"/>
</dbReference>
<keyword evidence="2 7" id="KW-0699">rRNA-binding</keyword>
<dbReference type="HAMAP" id="MF_01306_B">
    <property type="entry name" value="Ribosomal_uS4_B"/>
    <property type="match status" value="1"/>
</dbReference>
<dbReference type="FunFam" id="3.10.290.10:FF:000001">
    <property type="entry name" value="30S ribosomal protein S4"/>
    <property type="match status" value="1"/>
</dbReference>
<dbReference type="GO" id="GO:0006412">
    <property type="term" value="P:translation"/>
    <property type="evidence" value="ECO:0007669"/>
    <property type="project" value="UniProtKB-UniRule"/>
</dbReference>
<evidence type="ECO:0000256" key="4">
    <source>
        <dbReference type="ARBA" id="ARBA00022980"/>
    </source>
</evidence>
<dbReference type="NCBIfam" id="TIGR01017">
    <property type="entry name" value="rpsD_bact"/>
    <property type="match status" value="1"/>
</dbReference>
<dbReference type="GO" id="GO:0042274">
    <property type="term" value="P:ribosomal small subunit biogenesis"/>
    <property type="evidence" value="ECO:0007669"/>
    <property type="project" value="TreeGrafter"/>
</dbReference>
<dbReference type="PROSITE" id="PS50889">
    <property type="entry name" value="S4"/>
    <property type="match status" value="1"/>
</dbReference>
<evidence type="ECO:0000313" key="12">
    <source>
        <dbReference type="EMBL" id="QEP40288.1"/>
    </source>
</evidence>
<keyword evidence="5 7" id="KW-0687">Ribonucleoprotein</keyword>
<dbReference type="Proteomes" id="UP000322644">
    <property type="component" value="Chromosome"/>
</dbReference>
<dbReference type="KEGG" id="apoc:APORC_0673"/>
<keyword evidence="4 7" id="KW-0689">Ribosomal protein</keyword>
<dbReference type="SUPFAM" id="SSF55174">
    <property type="entry name" value="Alpha-L RNA-binding motif"/>
    <property type="match status" value="1"/>
</dbReference>
<keyword evidence="13" id="KW-1185">Reference proteome</keyword>
<evidence type="ECO:0000313" key="11">
    <source>
        <dbReference type="EMBL" id="OCL93297.1"/>
    </source>
</evidence>
<dbReference type="InterPro" id="IPR005709">
    <property type="entry name" value="Ribosomal_uS4_bac-type"/>
</dbReference>
<dbReference type="InterPro" id="IPR022801">
    <property type="entry name" value="Ribosomal_uS4"/>
</dbReference>
<comment type="function">
    <text evidence="7">One of the primary rRNA binding proteins, it binds directly to 16S rRNA where it nucleates assembly of the body of the 30S subunit.</text>
</comment>
<dbReference type="RefSeq" id="WP_066173410.1">
    <property type="nucleotide sequence ID" value="NZ_CP036246.2"/>
</dbReference>
<feature type="domain" description="RNA-binding S4" evidence="9">
    <location>
        <begin position="98"/>
        <end position="162"/>
    </location>
</feature>
<evidence type="ECO:0000256" key="8">
    <source>
        <dbReference type="SAM" id="MobiDB-lite"/>
    </source>
</evidence>
<dbReference type="EMBL" id="LDIR01000001">
    <property type="protein sequence ID" value="OCL93297.1"/>
    <property type="molecule type" value="Genomic_DNA"/>
</dbReference>
<comment type="similarity">
    <text evidence="1 7">Belongs to the universal ribosomal protein uS4 family.</text>
</comment>
<evidence type="ECO:0000313" key="13">
    <source>
        <dbReference type="Proteomes" id="UP000093159"/>
    </source>
</evidence>